<proteinExistence type="predicted"/>
<feature type="transmembrane region" description="Helical" evidence="2">
    <location>
        <begin position="190"/>
        <end position="209"/>
    </location>
</feature>
<dbReference type="Proteomes" id="UP000003704">
    <property type="component" value="Unassembled WGS sequence"/>
</dbReference>
<dbReference type="InterPro" id="IPR010295">
    <property type="entry name" value="DUF898"/>
</dbReference>
<reference evidence="3 4" key="1">
    <citation type="journal article" date="2012" name="J. Bacteriol.">
        <title>Genome Sequence of n-Alkane-Degrading Hydrocarboniphaga effusa Strain AP103T (ATCC BAA-332T).</title>
        <authorList>
            <person name="Chang H.K."/>
            <person name="Zylstra G.J."/>
            <person name="Chae J.C."/>
        </authorList>
    </citation>
    <scope>NUCLEOTIDE SEQUENCE [LARGE SCALE GENOMIC DNA]</scope>
    <source>
        <strain evidence="3 4">AP103</strain>
    </source>
</reference>
<feature type="transmembrane region" description="Helical" evidence="2">
    <location>
        <begin position="75"/>
        <end position="96"/>
    </location>
</feature>
<evidence type="ECO:0000313" key="3">
    <source>
        <dbReference type="EMBL" id="EIT68236.1"/>
    </source>
</evidence>
<keyword evidence="2" id="KW-0812">Transmembrane</keyword>
<sequence>MENDPSPVSDAPSSVPDESPQRFRFTGSGGEYFRIWIVNLLLTILTFGIYSAWAKVRRLQYFYRHTEVAGSSFDYHGSPLSILAGRAVAFVLLIAYNASGKISFAATFIALAVMVMVLPWLLRNSFRFRLRYSSYRGLRFSFKAGNAQAYSTFLPYGFFALLFVGLTAWAFNGQMPTDPEESVDAQKAMIFAGLMGTIAVAYALVIPLLHQRLKRFQHGNAWFGLTPFSFGATAGRFYAIYAMTGLIWVGAAFGIGIVAAIAAGVGGLVAREGGSEAVYGVLTLVAPAYLLLFAITGAYFSARIANLVWNGTRLGEHRFESQLRVLPLMWIMLTNMLLVLITLGLYMPWAAVRLARYRAENLVLHPAGSLEAFLASAEGEVGAVGEETLDMFDFDIGL</sequence>
<feature type="transmembrane region" description="Helical" evidence="2">
    <location>
        <begin position="328"/>
        <end position="349"/>
    </location>
</feature>
<protein>
    <recommendedName>
        <fullName evidence="5">DUF898 domain-containing protein</fullName>
    </recommendedName>
</protein>
<keyword evidence="2" id="KW-1133">Transmembrane helix</keyword>
<dbReference type="AlphaFoldDB" id="I8HXS8"/>
<accession>I8HXS8</accession>
<feature type="transmembrane region" description="Helical" evidence="2">
    <location>
        <begin position="277"/>
        <end position="300"/>
    </location>
</feature>
<feature type="transmembrane region" description="Helical" evidence="2">
    <location>
        <begin position="102"/>
        <end position="122"/>
    </location>
</feature>
<keyword evidence="2" id="KW-0472">Membrane</keyword>
<feature type="transmembrane region" description="Helical" evidence="2">
    <location>
        <begin position="33"/>
        <end position="54"/>
    </location>
</feature>
<dbReference type="PATRIC" id="fig|1172194.4.peg.4531"/>
<dbReference type="Pfam" id="PF05987">
    <property type="entry name" value="DUF898"/>
    <property type="match status" value="1"/>
</dbReference>
<gene>
    <name evidence="3" type="ORF">WQQ_46710</name>
</gene>
<feature type="region of interest" description="Disordered" evidence="1">
    <location>
        <begin position="1"/>
        <end position="22"/>
    </location>
</feature>
<feature type="compositionally biased region" description="Low complexity" evidence="1">
    <location>
        <begin position="1"/>
        <end position="18"/>
    </location>
</feature>
<name>I8HXS8_9GAMM</name>
<dbReference type="RefSeq" id="WP_007187606.1">
    <property type="nucleotide sequence ID" value="NZ_AKGD01000004.1"/>
</dbReference>
<evidence type="ECO:0000256" key="1">
    <source>
        <dbReference type="SAM" id="MobiDB-lite"/>
    </source>
</evidence>
<dbReference type="OrthoDB" id="9765721at2"/>
<keyword evidence="4" id="KW-1185">Reference proteome</keyword>
<feature type="transmembrane region" description="Helical" evidence="2">
    <location>
        <begin position="247"/>
        <end position="270"/>
    </location>
</feature>
<evidence type="ECO:0008006" key="5">
    <source>
        <dbReference type="Google" id="ProtNLM"/>
    </source>
</evidence>
<comment type="caution">
    <text evidence="3">The sequence shown here is derived from an EMBL/GenBank/DDBJ whole genome shotgun (WGS) entry which is preliminary data.</text>
</comment>
<dbReference type="STRING" id="1172194.WQQ_46710"/>
<evidence type="ECO:0000256" key="2">
    <source>
        <dbReference type="SAM" id="Phobius"/>
    </source>
</evidence>
<feature type="transmembrane region" description="Helical" evidence="2">
    <location>
        <begin position="149"/>
        <end position="170"/>
    </location>
</feature>
<dbReference type="EMBL" id="AKGD01000004">
    <property type="protein sequence ID" value="EIT68236.1"/>
    <property type="molecule type" value="Genomic_DNA"/>
</dbReference>
<evidence type="ECO:0000313" key="4">
    <source>
        <dbReference type="Proteomes" id="UP000003704"/>
    </source>
</evidence>
<organism evidence="3 4">
    <name type="scientific">Hydrocarboniphaga effusa AP103</name>
    <dbReference type="NCBI Taxonomy" id="1172194"/>
    <lineage>
        <taxon>Bacteria</taxon>
        <taxon>Pseudomonadati</taxon>
        <taxon>Pseudomonadota</taxon>
        <taxon>Gammaproteobacteria</taxon>
        <taxon>Nevskiales</taxon>
        <taxon>Nevskiaceae</taxon>
        <taxon>Hydrocarboniphaga</taxon>
    </lineage>
</organism>
<feature type="transmembrane region" description="Helical" evidence="2">
    <location>
        <begin position="221"/>
        <end position="241"/>
    </location>
</feature>